<organism evidence="8 9">
    <name type="scientific">Rhododendron williamsianum</name>
    <dbReference type="NCBI Taxonomy" id="262921"/>
    <lineage>
        <taxon>Eukaryota</taxon>
        <taxon>Viridiplantae</taxon>
        <taxon>Streptophyta</taxon>
        <taxon>Embryophyta</taxon>
        <taxon>Tracheophyta</taxon>
        <taxon>Spermatophyta</taxon>
        <taxon>Magnoliopsida</taxon>
        <taxon>eudicotyledons</taxon>
        <taxon>Gunneridae</taxon>
        <taxon>Pentapetalae</taxon>
        <taxon>asterids</taxon>
        <taxon>Ericales</taxon>
        <taxon>Ericaceae</taxon>
        <taxon>Ericoideae</taxon>
        <taxon>Rhodoreae</taxon>
        <taxon>Rhododendron</taxon>
    </lineage>
</organism>
<dbReference type="SUPFAM" id="SSF47473">
    <property type="entry name" value="EF-hand"/>
    <property type="match status" value="1"/>
</dbReference>
<keyword evidence="2" id="KW-0723">Serine/threonine-protein kinase</keyword>
<comment type="similarity">
    <text evidence="1">Belongs to the protein kinase superfamily. CAMK Ser/Thr protein kinase family. CaMK subfamily.</text>
</comment>
<evidence type="ECO:0000256" key="1">
    <source>
        <dbReference type="ARBA" id="ARBA00005354"/>
    </source>
</evidence>
<dbReference type="InterPro" id="IPR011009">
    <property type="entry name" value="Kinase-like_dom_sf"/>
</dbReference>
<dbReference type="SUPFAM" id="SSF56112">
    <property type="entry name" value="Protein kinase-like (PK-like)"/>
    <property type="match status" value="1"/>
</dbReference>
<proteinExistence type="inferred from homology"/>
<keyword evidence="9" id="KW-1185">Reference proteome</keyword>
<keyword evidence="6" id="KW-0067">ATP-binding</keyword>
<dbReference type="InterPro" id="IPR000719">
    <property type="entry name" value="Prot_kinase_dom"/>
</dbReference>
<sequence length="455" mass="51673">MTTAIAIEDARREVKILRALTGHNNLVKLYDAFEDHENVYIVMELCEGGELLDRILSRGGKYTEDDAKAVLIQILNFVSFCHLQGVVHRDLKPEVSRGELSDFRVLFRGSEKKTFENIQELDNDNRLSELLDQNFLFTSKEENSQLKAIDFGLSDFVMPDERLNDIVGSAYYVAPEVLHRSYSTEADVWSIGIIAYILLCGSRPFWARTESGIFRAVLKADPCFDEPPWPSLSSEAKDFVKCLLNKDPRKRMTAVQALSHPWIKNNNDEKVPLDILIVKLMKAYMRSSALRKAALQAVAKTLTVDELFYLKEQFTLLEPTESGTISLDNIKAALTIYATDAMKESRVLEFLASLNRFQNRQMDFEEFCAAALSVHQLESRDRWEQRARCAYELFEKNGNRAIVIEELASELGVGPSVPVHAVLHDWIRHTDGKLSFLGFVKLLRGASSRSLAKAR</sequence>
<protein>
    <recommendedName>
        <fullName evidence="7">Protein kinase domain-containing protein</fullName>
    </recommendedName>
</protein>
<evidence type="ECO:0000256" key="2">
    <source>
        <dbReference type="ARBA" id="ARBA00022527"/>
    </source>
</evidence>
<keyword evidence="4" id="KW-0547">Nucleotide-binding</keyword>
<name>A0A6A4M0R0_9ERIC</name>
<dbReference type="Pfam" id="PF00069">
    <property type="entry name" value="Pkinase"/>
    <property type="match status" value="2"/>
</dbReference>
<evidence type="ECO:0000313" key="8">
    <source>
        <dbReference type="EMBL" id="KAE9466876.1"/>
    </source>
</evidence>
<evidence type="ECO:0000256" key="4">
    <source>
        <dbReference type="ARBA" id="ARBA00022741"/>
    </source>
</evidence>
<feature type="domain" description="Protein kinase" evidence="7">
    <location>
        <begin position="1"/>
        <end position="263"/>
    </location>
</feature>
<dbReference type="CDD" id="cd05117">
    <property type="entry name" value="STKc_CAMK"/>
    <property type="match status" value="1"/>
</dbReference>
<dbReference type="FunFam" id="1.10.238.10:FF:000085">
    <property type="entry name" value="CDPK-related kinase 1"/>
    <property type="match status" value="1"/>
</dbReference>
<dbReference type="OrthoDB" id="40902at2759"/>
<dbReference type="Gene3D" id="1.10.510.10">
    <property type="entry name" value="Transferase(Phosphotransferase) domain 1"/>
    <property type="match status" value="1"/>
</dbReference>
<dbReference type="EMBL" id="QEFC01000074">
    <property type="protein sequence ID" value="KAE9466876.1"/>
    <property type="molecule type" value="Genomic_DNA"/>
</dbReference>
<evidence type="ECO:0000313" key="9">
    <source>
        <dbReference type="Proteomes" id="UP000428333"/>
    </source>
</evidence>
<dbReference type="InterPro" id="IPR050205">
    <property type="entry name" value="CDPK_Ser/Thr_kinases"/>
</dbReference>
<dbReference type="Proteomes" id="UP000428333">
    <property type="component" value="Linkage Group LG01"/>
</dbReference>
<dbReference type="FunFam" id="1.10.510.10:FF:002731">
    <property type="match status" value="1"/>
</dbReference>
<dbReference type="Gene3D" id="1.10.238.10">
    <property type="entry name" value="EF-hand"/>
    <property type="match status" value="2"/>
</dbReference>
<dbReference type="PROSITE" id="PS50011">
    <property type="entry name" value="PROTEIN_KINASE_DOM"/>
    <property type="match status" value="1"/>
</dbReference>
<dbReference type="GO" id="GO:0004674">
    <property type="term" value="F:protein serine/threonine kinase activity"/>
    <property type="evidence" value="ECO:0007669"/>
    <property type="project" value="UniProtKB-KW"/>
</dbReference>
<keyword evidence="3" id="KW-0808">Transferase</keyword>
<dbReference type="FunFam" id="3.30.200.20:FF:001207">
    <property type="entry name" value="CDPK-related kinase 1"/>
    <property type="match status" value="1"/>
</dbReference>
<reference evidence="8 9" key="1">
    <citation type="journal article" date="2019" name="Genome Biol. Evol.">
        <title>The Rhododendron genome and chromosomal organization provide insight into shared whole-genome duplications across the heath family (Ericaceae).</title>
        <authorList>
            <person name="Soza V.L."/>
            <person name="Lindsley D."/>
            <person name="Waalkes A."/>
            <person name="Ramage E."/>
            <person name="Patwardhan R.P."/>
            <person name="Burton J.N."/>
            <person name="Adey A."/>
            <person name="Kumar A."/>
            <person name="Qiu R."/>
            <person name="Shendure J."/>
            <person name="Hall B."/>
        </authorList>
    </citation>
    <scope>NUCLEOTIDE SEQUENCE [LARGE SCALE GENOMIC DNA]</scope>
    <source>
        <strain evidence="8">RSF 1966-606</strain>
    </source>
</reference>
<keyword evidence="5" id="KW-0418">Kinase</keyword>
<dbReference type="PANTHER" id="PTHR24349">
    <property type="entry name" value="SERINE/THREONINE-PROTEIN KINASE"/>
    <property type="match status" value="1"/>
</dbReference>
<evidence type="ECO:0000256" key="3">
    <source>
        <dbReference type="ARBA" id="ARBA00022679"/>
    </source>
</evidence>
<evidence type="ECO:0000256" key="6">
    <source>
        <dbReference type="ARBA" id="ARBA00022840"/>
    </source>
</evidence>
<dbReference type="Gene3D" id="3.30.200.20">
    <property type="entry name" value="Phosphorylase Kinase, domain 1"/>
    <property type="match status" value="1"/>
</dbReference>
<comment type="caution">
    <text evidence="8">The sequence shown here is derived from an EMBL/GenBank/DDBJ whole genome shotgun (WGS) entry which is preliminary data.</text>
</comment>
<evidence type="ECO:0000256" key="5">
    <source>
        <dbReference type="ARBA" id="ARBA00022777"/>
    </source>
</evidence>
<dbReference type="InterPro" id="IPR011992">
    <property type="entry name" value="EF-hand-dom_pair"/>
</dbReference>
<accession>A0A6A4M0R0</accession>
<evidence type="ECO:0000259" key="7">
    <source>
        <dbReference type="PROSITE" id="PS50011"/>
    </source>
</evidence>
<dbReference type="AlphaFoldDB" id="A0A6A4M0R0"/>
<gene>
    <name evidence="8" type="ORF">C3L33_01224</name>
</gene>
<feature type="non-terminal residue" evidence="8">
    <location>
        <position position="1"/>
    </location>
</feature>
<dbReference type="GO" id="GO:0005524">
    <property type="term" value="F:ATP binding"/>
    <property type="evidence" value="ECO:0007669"/>
    <property type="project" value="UniProtKB-KW"/>
</dbReference>